<dbReference type="Pfam" id="PF01915">
    <property type="entry name" value="Glyco_hydro_3_C"/>
    <property type="match status" value="1"/>
</dbReference>
<dbReference type="InterPro" id="IPR036962">
    <property type="entry name" value="Glyco_hydro_3_N_sf"/>
</dbReference>
<accession>A0AB39BHZ6</accession>
<dbReference type="InterPro" id="IPR017853">
    <property type="entry name" value="GH"/>
</dbReference>
<evidence type="ECO:0000256" key="3">
    <source>
        <dbReference type="ARBA" id="ARBA00012744"/>
    </source>
</evidence>
<gene>
    <name evidence="8" type="ORF">ABFY20_01310</name>
</gene>
<evidence type="ECO:0000256" key="5">
    <source>
        <dbReference type="ARBA" id="ARBA00022801"/>
    </source>
</evidence>
<reference evidence="8" key="1">
    <citation type="submission" date="2024-05" db="EMBL/GenBank/DDBJ databases">
        <title>Herbiconiux sp. A18JL235.</title>
        <authorList>
            <person name="Zhang G."/>
        </authorList>
    </citation>
    <scope>NUCLEOTIDE SEQUENCE</scope>
    <source>
        <strain evidence="8">A18JL235</strain>
    </source>
</reference>
<evidence type="ECO:0000313" key="8">
    <source>
        <dbReference type="EMBL" id="XDI05757.1"/>
    </source>
</evidence>
<dbReference type="RefSeq" id="WP_368498145.1">
    <property type="nucleotide sequence ID" value="NZ_CP162511.1"/>
</dbReference>
<dbReference type="InterPro" id="IPR051915">
    <property type="entry name" value="Cellulose_Degrad_GH3"/>
</dbReference>
<feature type="domain" description="Fibronectin type III-like" evidence="7">
    <location>
        <begin position="667"/>
        <end position="736"/>
    </location>
</feature>
<dbReference type="Pfam" id="PF14310">
    <property type="entry name" value="Fn3-like"/>
    <property type="match status" value="1"/>
</dbReference>
<keyword evidence="5 8" id="KW-0378">Hydrolase</keyword>
<dbReference type="PANTHER" id="PTHR30620">
    <property type="entry name" value="PERIPLASMIC BETA-GLUCOSIDASE-RELATED"/>
    <property type="match status" value="1"/>
</dbReference>
<evidence type="ECO:0000259" key="7">
    <source>
        <dbReference type="SMART" id="SM01217"/>
    </source>
</evidence>
<dbReference type="SUPFAM" id="SSF51445">
    <property type="entry name" value="(Trans)glycosidases"/>
    <property type="match status" value="1"/>
</dbReference>
<dbReference type="GO" id="GO:0009251">
    <property type="term" value="P:glucan catabolic process"/>
    <property type="evidence" value="ECO:0007669"/>
    <property type="project" value="TreeGrafter"/>
</dbReference>
<dbReference type="FunFam" id="3.40.50.1700:FF:000009">
    <property type="entry name" value="Periplasmic beta-glucosidase"/>
    <property type="match status" value="1"/>
</dbReference>
<proteinExistence type="inferred from homology"/>
<dbReference type="InterPro" id="IPR036881">
    <property type="entry name" value="Glyco_hydro_3_C_sf"/>
</dbReference>
<comment type="catalytic activity">
    <reaction evidence="1">
        <text>Hydrolysis of terminal, non-reducing beta-D-glucosyl residues with release of beta-D-glucose.</text>
        <dbReference type="EC" id="3.2.1.21"/>
    </reaction>
</comment>
<dbReference type="InterPro" id="IPR013783">
    <property type="entry name" value="Ig-like_fold"/>
</dbReference>
<organism evidence="8">
    <name type="scientific">Herbiconiux sp. A18JL235</name>
    <dbReference type="NCBI Taxonomy" id="3152363"/>
    <lineage>
        <taxon>Bacteria</taxon>
        <taxon>Bacillati</taxon>
        <taxon>Actinomycetota</taxon>
        <taxon>Actinomycetes</taxon>
        <taxon>Micrococcales</taxon>
        <taxon>Microbacteriaceae</taxon>
        <taxon>Herbiconiux</taxon>
    </lineage>
</organism>
<dbReference type="PANTHER" id="PTHR30620:SF16">
    <property type="entry name" value="LYSOSOMAL BETA GLUCOSIDASE"/>
    <property type="match status" value="1"/>
</dbReference>
<evidence type="ECO:0000256" key="2">
    <source>
        <dbReference type="ARBA" id="ARBA00005336"/>
    </source>
</evidence>
<evidence type="ECO:0000256" key="6">
    <source>
        <dbReference type="ARBA" id="ARBA00023295"/>
    </source>
</evidence>
<evidence type="ECO:0000256" key="4">
    <source>
        <dbReference type="ARBA" id="ARBA00022729"/>
    </source>
</evidence>
<comment type="similarity">
    <text evidence="2">Belongs to the glycosyl hydrolase 3 family.</text>
</comment>
<dbReference type="GO" id="GO:0008422">
    <property type="term" value="F:beta-glucosidase activity"/>
    <property type="evidence" value="ECO:0007669"/>
    <property type="project" value="UniProtKB-EC"/>
</dbReference>
<dbReference type="InterPro" id="IPR002772">
    <property type="entry name" value="Glyco_hydro_3_C"/>
</dbReference>
<dbReference type="InterPro" id="IPR001764">
    <property type="entry name" value="Glyco_hydro_3_N"/>
</dbReference>
<protein>
    <recommendedName>
        <fullName evidence="3">beta-glucosidase</fullName>
        <ecNumber evidence="3">3.2.1.21</ecNumber>
    </recommendedName>
</protein>
<keyword evidence="6" id="KW-0326">Glycosidase</keyword>
<dbReference type="PRINTS" id="PR00133">
    <property type="entry name" value="GLHYDRLASE3"/>
</dbReference>
<evidence type="ECO:0000256" key="1">
    <source>
        <dbReference type="ARBA" id="ARBA00000448"/>
    </source>
</evidence>
<dbReference type="SMART" id="SM01217">
    <property type="entry name" value="Fn3_like"/>
    <property type="match status" value="1"/>
</dbReference>
<dbReference type="Gene3D" id="3.20.20.300">
    <property type="entry name" value="Glycoside hydrolase, family 3, N-terminal domain"/>
    <property type="match status" value="1"/>
</dbReference>
<keyword evidence="4" id="KW-0732">Signal</keyword>
<dbReference type="SUPFAM" id="SSF52279">
    <property type="entry name" value="Beta-D-glucan exohydrolase, C-terminal domain"/>
    <property type="match status" value="1"/>
</dbReference>
<dbReference type="EC" id="3.2.1.21" evidence="3"/>
<dbReference type="InterPro" id="IPR026891">
    <property type="entry name" value="Fn3-like"/>
</dbReference>
<sequence>MHSRRIEQLLESMSLDEKLGQLNMPLSIEVGAEPGAPLPPADADEIEAFARGEFHPDLGPGGGFFQLSNLAGATAETQARFFNELQAVAARTRLGVPVLQIAEGTHGFSAPGATIFPEGPALGSSWNPALVREVYAAVAREARSVGVHVLCTLVIEPTRDPRLGRSCEGYTEDPYLASVYAAAIVAGAQGDDLSDPESAGVVLCHFPGQSQPESGLERGAMHISERQLRSVFLPPWERGLREGKALSVMATYAAIDGMPTHGSTALLTDLLREELAFEGIVLSEGYGFKTLVYEGVAADQKEAGRLAITAGVDVNITYEEAYLSPLKRLVLEGAIDETLIDRAVSRVLSVKERLGLFENATVDPERARAVLGCEAHADLALRAARESIVLLRNRDGVLPLDRDGLRIAVIGPNADNALNQLGDYTMAWQGLPIDRQLVSVLEGIRSQAAPGAEVVYARGCAITGDDRSGFAEAVAAAREADVAVVVVGEQIGGPFPDDPAMWPTVGEGADVADLDLSGVQEELVLAVHETGTPVVVVLVNGRPLSIPRIDETAAAIVEAWLPGEAGGRAVADILFGSHEPMGRMSLSVPRHAGQLPVHYNHDAAKTFQSELAQRYVDMPYTPLYVFGEGLAYTEFSLEGLTLAAVGDDAFLAVSFTVTNTGSRAGHAVPQIYVRDLVSSSVPLSRELAGFASVLLAPGESRLLTVGLDERAFATLQPDGSWVVEPGEFIVMACWSSAETVVSLRVSAELSGEIVTFSTSECGSVS</sequence>
<dbReference type="EMBL" id="CP162511">
    <property type="protein sequence ID" value="XDI05757.1"/>
    <property type="molecule type" value="Genomic_DNA"/>
</dbReference>
<name>A0AB39BHZ6_9MICO</name>
<dbReference type="AlphaFoldDB" id="A0AB39BHZ6"/>
<dbReference type="Pfam" id="PF00933">
    <property type="entry name" value="Glyco_hydro_3"/>
    <property type="match status" value="1"/>
</dbReference>
<dbReference type="Gene3D" id="3.40.50.1700">
    <property type="entry name" value="Glycoside hydrolase family 3 C-terminal domain"/>
    <property type="match status" value="1"/>
</dbReference>
<dbReference type="Gene3D" id="2.60.40.10">
    <property type="entry name" value="Immunoglobulins"/>
    <property type="match status" value="1"/>
</dbReference>